<evidence type="ECO:0000256" key="8">
    <source>
        <dbReference type="SAM" id="MobiDB-lite"/>
    </source>
</evidence>
<dbReference type="InterPro" id="IPR007219">
    <property type="entry name" value="XnlR_reg_dom"/>
</dbReference>
<keyword evidence="6" id="KW-0539">Nucleus</keyword>
<feature type="region of interest" description="Disordered" evidence="8">
    <location>
        <begin position="87"/>
        <end position="153"/>
    </location>
</feature>
<dbReference type="GO" id="GO:0000978">
    <property type="term" value="F:RNA polymerase II cis-regulatory region sequence-specific DNA binding"/>
    <property type="evidence" value="ECO:0007669"/>
    <property type="project" value="InterPro"/>
</dbReference>
<dbReference type="SMART" id="SM00355">
    <property type="entry name" value="ZnF_C2H2"/>
    <property type="match status" value="2"/>
</dbReference>
<dbReference type="GO" id="GO:0000981">
    <property type="term" value="F:DNA-binding transcription factor activity, RNA polymerase II-specific"/>
    <property type="evidence" value="ECO:0007669"/>
    <property type="project" value="InterPro"/>
</dbReference>
<dbReference type="AlphaFoldDB" id="A0A9P8VAC8"/>
<name>A0A9P8VAC8_9PEZI</name>
<reference evidence="10" key="1">
    <citation type="journal article" date="2021" name="Nat. Commun.">
        <title>Genetic determinants of endophytism in the Arabidopsis root mycobiome.</title>
        <authorList>
            <person name="Mesny F."/>
            <person name="Miyauchi S."/>
            <person name="Thiergart T."/>
            <person name="Pickel B."/>
            <person name="Atanasova L."/>
            <person name="Karlsson M."/>
            <person name="Huettel B."/>
            <person name="Barry K.W."/>
            <person name="Haridas S."/>
            <person name="Chen C."/>
            <person name="Bauer D."/>
            <person name="Andreopoulos W."/>
            <person name="Pangilinan J."/>
            <person name="LaButti K."/>
            <person name="Riley R."/>
            <person name="Lipzen A."/>
            <person name="Clum A."/>
            <person name="Drula E."/>
            <person name="Henrissat B."/>
            <person name="Kohler A."/>
            <person name="Grigoriev I.V."/>
            <person name="Martin F.M."/>
            <person name="Hacquard S."/>
        </authorList>
    </citation>
    <scope>NUCLEOTIDE SEQUENCE</scope>
    <source>
        <strain evidence="10">MPI-SDFR-AT-0117</strain>
    </source>
</reference>
<dbReference type="GO" id="GO:0000785">
    <property type="term" value="C:chromatin"/>
    <property type="evidence" value="ECO:0007669"/>
    <property type="project" value="TreeGrafter"/>
</dbReference>
<organism evidence="10 11">
    <name type="scientific">Plectosphaerella plurivora</name>
    <dbReference type="NCBI Taxonomy" id="936078"/>
    <lineage>
        <taxon>Eukaryota</taxon>
        <taxon>Fungi</taxon>
        <taxon>Dikarya</taxon>
        <taxon>Ascomycota</taxon>
        <taxon>Pezizomycotina</taxon>
        <taxon>Sordariomycetes</taxon>
        <taxon>Hypocreomycetidae</taxon>
        <taxon>Glomerellales</taxon>
        <taxon>Plectosphaerellaceae</taxon>
        <taxon>Plectosphaerella</taxon>
    </lineage>
</organism>
<feature type="region of interest" description="Disordered" evidence="8">
    <location>
        <begin position="229"/>
        <end position="269"/>
    </location>
</feature>
<dbReference type="InterPro" id="IPR013087">
    <property type="entry name" value="Znf_C2H2_type"/>
</dbReference>
<dbReference type="PANTHER" id="PTHR40626">
    <property type="entry name" value="MIP31509P"/>
    <property type="match status" value="1"/>
</dbReference>
<dbReference type="GO" id="GO:0008270">
    <property type="term" value="F:zinc ion binding"/>
    <property type="evidence" value="ECO:0007669"/>
    <property type="project" value="UniProtKB-KW"/>
</dbReference>
<dbReference type="OrthoDB" id="10018191at2759"/>
<dbReference type="GO" id="GO:0006351">
    <property type="term" value="P:DNA-templated transcription"/>
    <property type="evidence" value="ECO:0007669"/>
    <property type="project" value="InterPro"/>
</dbReference>
<proteinExistence type="predicted"/>
<evidence type="ECO:0000313" key="11">
    <source>
        <dbReference type="Proteomes" id="UP000770015"/>
    </source>
</evidence>
<dbReference type="Proteomes" id="UP000770015">
    <property type="component" value="Unassembled WGS sequence"/>
</dbReference>
<dbReference type="PROSITE" id="PS00028">
    <property type="entry name" value="ZINC_FINGER_C2H2_1"/>
    <property type="match status" value="1"/>
</dbReference>
<sequence length="749" mass="83375">MSRQDSEPVEEQTINVQAGPEPKSAHRKTNGLTCPHCNAKFNRTAHLRRHQMTHRGEKPHTCMYCSVASSRKDVIIRHIRNFHPEVANSQTDSISRGSRRAINNSASSATNTRYAGTVPASPPTTSETSQENGQVEEPKRSGPPNGSHGCAEPVDVVSRSDNLEGRLDPCIVSLAEPLPGYLQNDPLAFLDSFDNNLGPPNADLNEIMDMNMFLFDAEQLMPGLASDLTDQSSISAHTSPTSASPDKDDGNNGSSRTNAPPTPPPDEDERAAALAKLTNYPPQLLKSLRFPSKFTVRRFVRVFFKHISPHIPIIHEPTFSIALAPSPLLLAMLACGATFLGEHATAASMYSVAMRLMFEHDRSEVHGKLDGETQLWMLQTSLLLSYLGLHCGMEHWAVYVYPNSIKRAHDVLAQVRKYPITTYKEWVQQESVNRCLASTILIGAAPGSREREQCFVTPVVDERFALASSTRDWLSDEALWSPPCEEAFFIDDAINYVLAGQVPAQPVSEVGLVTIVSTILYRVCSFEAFTKSHHKELYTTFIEKMDRSVQVLDEMLQRRLVQAKPGMLPDPTMQCAKSLLNSVYYHLYGSISLATMKKFLCSAASPPNPRDMPNLLDEVSSPYLHKALIRAADQLRFDCQLGLEYLRRVIPHEFGPECAMATYEGSLLLYWYLEFAQPLVPQLELRDTLRALIDEGFAEVEDLQTQLQGHIAVIPLAFTSELLSDKSMWQWPSSLSQRLGRLIKNAQAG</sequence>
<keyword evidence="11" id="KW-1185">Reference proteome</keyword>
<evidence type="ECO:0000313" key="10">
    <source>
        <dbReference type="EMBL" id="KAH6685493.1"/>
    </source>
</evidence>
<dbReference type="InterPro" id="IPR036236">
    <property type="entry name" value="Znf_C2H2_sf"/>
</dbReference>
<keyword evidence="4 7" id="KW-0863">Zinc-finger</keyword>
<feature type="compositionally biased region" description="Polar residues" evidence="8">
    <location>
        <begin position="229"/>
        <end position="244"/>
    </location>
</feature>
<evidence type="ECO:0000256" key="2">
    <source>
        <dbReference type="ARBA" id="ARBA00022723"/>
    </source>
</evidence>
<evidence type="ECO:0000256" key="4">
    <source>
        <dbReference type="ARBA" id="ARBA00022771"/>
    </source>
</evidence>
<keyword evidence="5" id="KW-0862">Zinc</keyword>
<feature type="compositionally biased region" description="Low complexity" evidence="8">
    <location>
        <begin position="93"/>
        <end position="113"/>
    </location>
</feature>
<dbReference type="PROSITE" id="PS50157">
    <property type="entry name" value="ZINC_FINGER_C2H2_2"/>
    <property type="match status" value="1"/>
</dbReference>
<evidence type="ECO:0000256" key="3">
    <source>
        <dbReference type="ARBA" id="ARBA00022737"/>
    </source>
</evidence>
<evidence type="ECO:0000259" key="9">
    <source>
        <dbReference type="PROSITE" id="PS50157"/>
    </source>
</evidence>
<evidence type="ECO:0000256" key="1">
    <source>
        <dbReference type="ARBA" id="ARBA00004123"/>
    </source>
</evidence>
<feature type="region of interest" description="Disordered" evidence="8">
    <location>
        <begin position="1"/>
        <end position="31"/>
    </location>
</feature>
<feature type="domain" description="C2H2-type" evidence="9">
    <location>
        <begin position="32"/>
        <end position="59"/>
    </location>
</feature>
<dbReference type="EMBL" id="JAGSXJ010000015">
    <property type="protein sequence ID" value="KAH6685493.1"/>
    <property type="molecule type" value="Genomic_DNA"/>
</dbReference>
<dbReference type="InterPro" id="IPR051059">
    <property type="entry name" value="VerF-like"/>
</dbReference>
<evidence type="ECO:0000256" key="6">
    <source>
        <dbReference type="ARBA" id="ARBA00023242"/>
    </source>
</evidence>
<dbReference type="CDD" id="cd12148">
    <property type="entry name" value="fungal_TF_MHR"/>
    <property type="match status" value="1"/>
</dbReference>
<gene>
    <name evidence="10" type="ORF">F5X68DRAFT_241726</name>
</gene>
<dbReference type="SUPFAM" id="SSF57667">
    <property type="entry name" value="beta-beta-alpha zinc fingers"/>
    <property type="match status" value="1"/>
</dbReference>
<keyword evidence="2" id="KW-0479">Metal-binding</keyword>
<feature type="compositionally biased region" description="Polar residues" evidence="8">
    <location>
        <begin position="123"/>
        <end position="133"/>
    </location>
</feature>
<evidence type="ECO:0000256" key="7">
    <source>
        <dbReference type="PROSITE-ProRule" id="PRU00042"/>
    </source>
</evidence>
<comment type="subcellular location">
    <subcellularLocation>
        <location evidence="1">Nucleus</location>
    </subcellularLocation>
</comment>
<dbReference type="Pfam" id="PF04082">
    <property type="entry name" value="Fungal_trans"/>
    <property type="match status" value="1"/>
</dbReference>
<comment type="caution">
    <text evidence="10">The sequence shown here is derived from an EMBL/GenBank/DDBJ whole genome shotgun (WGS) entry which is preliminary data.</text>
</comment>
<accession>A0A9P8VAC8</accession>
<evidence type="ECO:0000256" key="5">
    <source>
        <dbReference type="ARBA" id="ARBA00022833"/>
    </source>
</evidence>
<keyword evidence="3" id="KW-0677">Repeat</keyword>
<dbReference type="Gene3D" id="3.30.160.60">
    <property type="entry name" value="Classic Zinc Finger"/>
    <property type="match status" value="1"/>
</dbReference>
<dbReference type="GO" id="GO:0005634">
    <property type="term" value="C:nucleus"/>
    <property type="evidence" value="ECO:0007669"/>
    <property type="project" value="UniProtKB-SubCell"/>
</dbReference>
<protein>
    <recommendedName>
        <fullName evidence="9">C2H2-type domain-containing protein</fullName>
    </recommendedName>
</protein>
<dbReference type="PANTHER" id="PTHR40626:SF10">
    <property type="entry name" value="C2H2-TYPE DOMAIN-CONTAINING PROTEIN"/>
    <property type="match status" value="1"/>
</dbReference>